<feature type="non-terminal residue" evidence="1">
    <location>
        <position position="1"/>
    </location>
</feature>
<accession>A0A0F9Q1W0</accession>
<name>A0A0F9Q1W0_9ZZZZ</name>
<proteinExistence type="predicted"/>
<comment type="caution">
    <text evidence="1">The sequence shown here is derived from an EMBL/GenBank/DDBJ whole genome shotgun (WGS) entry which is preliminary data.</text>
</comment>
<organism evidence="1">
    <name type="scientific">marine sediment metagenome</name>
    <dbReference type="NCBI Taxonomy" id="412755"/>
    <lineage>
        <taxon>unclassified sequences</taxon>
        <taxon>metagenomes</taxon>
        <taxon>ecological metagenomes</taxon>
    </lineage>
</organism>
<reference evidence="1" key="1">
    <citation type="journal article" date="2015" name="Nature">
        <title>Complex archaea that bridge the gap between prokaryotes and eukaryotes.</title>
        <authorList>
            <person name="Spang A."/>
            <person name="Saw J.H."/>
            <person name="Jorgensen S.L."/>
            <person name="Zaremba-Niedzwiedzka K."/>
            <person name="Martijn J."/>
            <person name="Lind A.E."/>
            <person name="van Eijk R."/>
            <person name="Schleper C."/>
            <person name="Guy L."/>
            <person name="Ettema T.J."/>
        </authorList>
    </citation>
    <scope>NUCLEOTIDE SEQUENCE</scope>
</reference>
<protein>
    <submittedName>
        <fullName evidence="1">Uncharacterized protein</fullName>
    </submittedName>
</protein>
<gene>
    <name evidence="1" type="ORF">LCGC14_0772850</name>
</gene>
<dbReference type="AlphaFoldDB" id="A0A0F9Q1W0"/>
<evidence type="ECO:0000313" key="1">
    <source>
        <dbReference type="EMBL" id="KKN36499.1"/>
    </source>
</evidence>
<dbReference type="EMBL" id="LAZR01001961">
    <property type="protein sequence ID" value="KKN36499.1"/>
    <property type="molecule type" value="Genomic_DNA"/>
</dbReference>
<sequence>SGNVRPKGYFKKYPDGSAPDSAFTAFSAAFSDIAIPATADFVYDTEILTLSALGLTVNNFYNFEHTRDAGNAADTYVGDWFVKMNRIRVL</sequence>